<dbReference type="PANTHER" id="PTHR30250">
    <property type="entry name" value="PST FAMILY PREDICTED COLANIC ACID TRANSPORTER"/>
    <property type="match status" value="1"/>
</dbReference>
<keyword evidence="8" id="KW-1185">Reference proteome</keyword>
<proteinExistence type="predicted"/>
<dbReference type="CDD" id="cd13128">
    <property type="entry name" value="MATE_Wzx_like"/>
    <property type="match status" value="1"/>
</dbReference>
<feature type="transmembrane region" description="Helical" evidence="6">
    <location>
        <begin position="88"/>
        <end position="107"/>
    </location>
</feature>
<comment type="subcellular location">
    <subcellularLocation>
        <location evidence="1">Cell membrane</location>
        <topology evidence="1">Multi-pass membrane protein</topology>
    </subcellularLocation>
</comment>
<evidence type="ECO:0000313" key="7">
    <source>
        <dbReference type="EMBL" id="MEZ8724203.1"/>
    </source>
</evidence>
<dbReference type="Pfam" id="PF13440">
    <property type="entry name" value="Polysacc_synt_3"/>
    <property type="match status" value="1"/>
</dbReference>
<keyword evidence="5 6" id="KW-0472">Membrane</keyword>
<feature type="transmembrane region" description="Helical" evidence="6">
    <location>
        <begin position="254"/>
        <end position="277"/>
    </location>
</feature>
<evidence type="ECO:0000256" key="5">
    <source>
        <dbReference type="ARBA" id="ARBA00023136"/>
    </source>
</evidence>
<evidence type="ECO:0000256" key="3">
    <source>
        <dbReference type="ARBA" id="ARBA00022692"/>
    </source>
</evidence>
<evidence type="ECO:0000256" key="1">
    <source>
        <dbReference type="ARBA" id="ARBA00004651"/>
    </source>
</evidence>
<feature type="transmembrane region" description="Helical" evidence="6">
    <location>
        <begin position="396"/>
        <end position="415"/>
    </location>
</feature>
<evidence type="ECO:0000256" key="4">
    <source>
        <dbReference type="ARBA" id="ARBA00022989"/>
    </source>
</evidence>
<dbReference type="Proteomes" id="UP001570071">
    <property type="component" value="Unassembled WGS sequence"/>
</dbReference>
<evidence type="ECO:0000313" key="8">
    <source>
        <dbReference type="Proteomes" id="UP001570071"/>
    </source>
</evidence>
<protein>
    <submittedName>
        <fullName evidence="7">Flippase</fullName>
    </submittedName>
</protein>
<reference evidence="7 8" key="1">
    <citation type="journal article" date="2024" name="ISME J.">
        <title>Tailless and filamentous prophages are predominant in marine Vibrio.</title>
        <authorList>
            <person name="Steensen K."/>
            <person name="Seneca J."/>
            <person name="Bartlau N."/>
            <person name="Yu X.A."/>
            <person name="Hussain F.A."/>
            <person name="Polz M.F."/>
        </authorList>
    </citation>
    <scope>NUCLEOTIDE SEQUENCE [LARGE SCALE GENOMIC DNA]</scope>
    <source>
        <strain evidence="7 8">10N.239.312.F12</strain>
    </source>
</reference>
<feature type="transmembrane region" description="Helical" evidence="6">
    <location>
        <begin position="44"/>
        <end position="67"/>
    </location>
</feature>
<evidence type="ECO:0000256" key="6">
    <source>
        <dbReference type="SAM" id="Phobius"/>
    </source>
</evidence>
<accession>A0ABV4N447</accession>
<keyword evidence="4 6" id="KW-1133">Transmembrane helix</keyword>
<feature type="transmembrane region" description="Helical" evidence="6">
    <location>
        <begin position="371"/>
        <end position="390"/>
    </location>
</feature>
<feature type="transmembrane region" description="Helical" evidence="6">
    <location>
        <begin position="332"/>
        <end position="359"/>
    </location>
</feature>
<evidence type="ECO:0000256" key="2">
    <source>
        <dbReference type="ARBA" id="ARBA00022475"/>
    </source>
</evidence>
<dbReference type="InterPro" id="IPR050833">
    <property type="entry name" value="Poly_Biosynth_Transport"/>
</dbReference>
<comment type="caution">
    <text evidence="7">The sequence shown here is derived from an EMBL/GenBank/DDBJ whole genome shotgun (WGS) entry which is preliminary data.</text>
</comment>
<name>A0ABV4N447_9VIBR</name>
<organism evidence="7 8">
    <name type="scientific">Vibrio pomeroyi</name>
    <dbReference type="NCBI Taxonomy" id="198832"/>
    <lineage>
        <taxon>Bacteria</taxon>
        <taxon>Pseudomonadati</taxon>
        <taxon>Pseudomonadota</taxon>
        <taxon>Gammaproteobacteria</taxon>
        <taxon>Vibrionales</taxon>
        <taxon>Vibrionaceae</taxon>
        <taxon>Vibrio</taxon>
    </lineage>
</organism>
<feature type="transmembrane region" description="Helical" evidence="6">
    <location>
        <begin position="155"/>
        <end position="176"/>
    </location>
</feature>
<feature type="transmembrane region" description="Helical" evidence="6">
    <location>
        <begin position="224"/>
        <end position="248"/>
    </location>
</feature>
<keyword evidence="2" id="KW-1003">Cell membrane</keyword>
<dbReference type="EMBL" id="JBFSSG010000102">
    <property type="protein sequence ID" value="MEZ8724203.1"/>
    <property type="molecule type" value="Genomic_DNA"/>
</dbReference>
<feature type="transmembrane region" description="Helical" evidence="6">
    <location>
        <begin position="182"/>
        <end position="200"/>
    </location>
</feature>
<feature type="transmembrane region" description="Helical" evidence="6">
    <location>
        <begin position="297"/>
        <end position="320"/>
    </location>
</feature>
<feature type="transmembrane region" description="Helical" evidence="6">
    <location>
        <begin position="113"/>
        <end position="134"/>
    </location>
</feature>
<dbReference type="PANTHER" id="PTHR30250:SF11">
    <property type="entry name" value="O-ANTIGEN TRANSPORTER-RELATED"/>
    <property type="match status" value="1"/>
</dbReference>
<gene>
    <name evidence="7" type="ORF">AB6D66_24305</name>
</gene>
<keyword evidence="3 6" id="KW-0812">Transmembrane</keyword>
<feature type="transmembrane region" description="Helical" evidence="6">
    <location>
        <begin position="7"/>
        <end position="32"/>
    </location>
</feature>
<dbReference type="RefSeq" id="WP_372126534.1">
    <property type="nucleotide sequence ID" value="NZ_JBFSSG010000102.1"/>
</dbReference>
<sequence>MTKEKTLLRAFFGTAGLQLIGRGLTVITGILFARTLGPEEFGRYSFVLSVIAFAVLPATAGVPQLIIRETARYVADQQHSFMIGMWRWSCRYILALSGLSMIVLYILVGFDIWPYSTEVLIVSALLLIPFRGILARQTAIISGLRRPELAQFPMLIIAPLITLCIVGYLLLSGYQLSSQRLIYIQLATHALGVVLAYLLLKHVTKSVAISCKAQFQVKRWQKALLPFTVLTIAGAMNNELATLFLGILGSEEAIGYFKVAMQGITLLALGLQAVNTVSGPRIAGLYKQNKIEDTQKLLTQSVKLSVLSSVPFALLLIVFGEELVSLLFGHDYLPAAGLLTILCVGQIVNVCMGSVGLVLNMTGNERSTLRAQLVTLALTVILLLTLIPLFQATGAAIAVSAGLVCWNFIMAFDVYRLTGLKTWLRF</sequence>